<feature type="compositionally biased region" description="Polar residues" evidence="1">
    <location>
        <begin position="43"/>
        <end position="59"/>
    </location>
</feature>
<dbReference type="PANTHER" id="PTHR16484">
    <property type="entry name" value="PARTITIONING DEFECTIVE 3 RELATED"/>
    <property type="match status" value="1"/>
</dbReference>
<feature type="region of interest" description="Disordered" evidence="1">
    <location>
        <begin position="115"/>
        <end position="202"/>
    </location>
</feature>
<protein>
    <submittedName>
        <fullName evidence="3">Uncharacterized protein</fullName>
    </submittedName>
</protein>
<evidence type="ECO:0000313" key="4">
    <source>
        <dbReference type="Proteomes" id="UP001469553"/>
    </source>
</evidence>
<sequence length="333" mass="37418">SNTSSNGPGGYSQPGRHSVSVEVQMQRQRQEERESFAQAQRQYSSLPRQPRKNPSTISHDSWDKAYPPGDVFQTAKDNPRYSSYQGSRNGYPGGGGGGVNARVLLEAQELLRQEQRRREQEAKGKMMQEGSGNSSYDGYMPHLKEPGSPKGPYRHDVPPSPSQLARLNRLGHPPTTTRRLVPSPPSSRTLTQRPGSIRRRSGCLSEPTVRRKFVCDRESQAERVGISDPLPGPSAQRWALLARLPGCLSFWLHLLLSFFLSLYCAPFFYFNTSIFISPSPLAHIHHLPSSSSSSLSSTESGLCTEFFIRSHLLPARAKERRHWRLRQRARLLT</sequence>
<evidence type="ECO:0000256" key="2">
    <source>
        <dbReference type="SAM" id="Phobius"/>
    </source>
</evidence>
<feature type="region of interest" description="Disordered" evidence="1">
    <location>
        <begin position="1"/>
        <end position="100"/>
    </location>
</feature>
<name>A0ABV0YX16_9TELE</name>
<keyword evidence="2" id="KW-0472">Membrane</keyword>
<proteinExistence type="predicted"/>
<dbReference type="PANTHER" id="PTHR16484:SF10">
    <property type="entry name" value="PARTITIONING DEFECTIVE 3 HOMOLOG"/>
    <property type="match status" value="1"/>
</dbReference>
<feature type="compositionally biased region" description="Low complexity" evidence="1">
    <location>
        <begin position="18"/>
        <end position="27"/>
    </location>
</feature>
<evidence type="ECO:0000313" key="3">
    <source>
        <dbReference type="EMBL" id="MEQ2298331.1"/>
    </source>
</evidence>
<reference evidence="3 4" key="1">
    <citation type="submission" date="2021-06" db="EMBL/GenBank/DDBJ databases">
        <authorList>
            <person name="Palmer J.M."/>
        </authorList>
    </citation>
    <scope>NUCLEOTIDE SEQUENCE [LARGE SCALE GENOMIC DNA]</scope>
    <source>
        <strain evidence="3 4">AS_MEX2019</strain>
        <tissue evidence="3">Muscle</tissue>
    </source>
</reference>
<gene>
    <name evidence="3" type="ORF">AMECASPLE_004094</name>
</gene>
<keyword evidence="4" id="KW-1185">Reference proteome</keyword>
<accession>A0ABV0YX16</accession>
<dbReference type="Proteomes" id="UP001469553">
    <property type="component" value="Unassembled WGS sequence"/>
</dbReference>
<keyword evidence="2" id="KW-0812">Transmembrane</keyword>
<evidence type="ECO:0000256" key="1">
    <source>
        <dbReference type="SAM" id="MobiDB-lite"/>
    </source>
</evidence>
<feature type="compositionally biased region" description="Basic and acidic residues" evidence="1">
    <location>
        <begin position="142"/>
        <end position="157"/>
    </location>
</feature>
<keyword evidence="2" id="KW-1133">Transmembrane helix</keyword>
<dbReference type="InterPro" id="IPR052213">
    <property type="entry name" value="PAR3"/>
</dbReference>
<feature type="transmembrane region" description="Helical" evidence="2">
    <location>
        <begin position="250"/>
        <end position="270"/>
    </location>
</feature>
<feature type="compositionally biased region" description="Basic and acidic residues" evidence="1">
    <location>
        <begin position="115"/>
        <end position="126"/>
    </location>
</feature>
<dbReference type="EMBL" id="JAHRIP010047195">
    <property type="protein sequence ID" value="MEQ2298331.1"/>
    <property type="molecule type" value="Genomic_DNA"/>
</dbReference>
<feature type="non-terminal residue" evidence="3">
    <location>
        <position position="1"/>
    </location>
</feature>
<organism evidence="3 4">
    <name type="scientific">Ameca splendens</name>
    <dbReference type="NCBI Taxonomy" id="208324"/>
    <lineage>
        <taxon>Eukaryota</taxon>
        <taxon>Metazoa</taxon>
        <taxon>Chordata</taxon>
        <taxon>Craniata</taxon>
        <taxon>Vertebrata</taxon>
        <taxon>Euteleostomi</taxon>
        <taxon>Actinopterygii</taxon>
        <taxon>Neopterygii</taxon>
        <taxon>Teleostei</taxon>
        <taxon>Neoteleostei</taxon>
        <taxon>Acanthomorphata</taxon>
        <taxon>Ovalentaria</taxon>
        <taxon>Atherinomorphae</taxon>
        <taxon>Cyprinodontiformes</taxon>
        <taxon>Goodeidae</taxon>
        <taxon>Ameca</taxon>
    </lineage>
</organism>
<comment type="caution">
    <text evidence="3">The sequence shown here is derived from an EMBL/GenBank/DDBJ whole genome shotgun (WGS) entry which is preliminary data.</text>
</comment>